<proteinExistence type="predicted"/>
<dbReference type="RefSeq" id="WP_274322571.1">
    <property type="nucleotide sequence ID" value="NZ_CP118158.1"/>
</dbReference>
<name>A0ABD5Y829_9EURY</name>
<reference evidence="1 2" key="1">
    <citation type="journal article" date="2019" name="Int. J. Syst. Evol. Microbiol.">
        <title>The Global Catalogue of Microorganisms (GCM) 10K type strain sequencing project: providing services to taxonomists for standard genome sequencing and annotation.</title>
        <authorList>
            <consortium name="The Broad Institute Genomics Platform"/>
            <consortium name="The Broad Institute Genome Sequencing Center for Infectious Disease"/>
            <person name="Wu L."/>
            <person name="Ma J."/>
        </authorList>
    </citation>
    <scope>NUCLEOTIDE SEQUENCE [LARGE SCALE GENOMIC DNA]</scope>
    <source>
        <strain evidence="1 2">XZYJT29</strain>
    </source>
</reference>
<keyword evidence="2" id="KW-1185">Reference proteome</keyword>
<dbReference type="Proteomes" id="UP001596432">
    <property type="component" value="Unassembled WGS sequence"/>
</dbReference>
<comment type="caution">
    <text evidence="1">The sequence shown here is derived from an EMBL/GenBank/DDBJ whole genome shotgun (WGS) entry which is preliminary data.</text>
</comment>
<sequence>MHETNATQMQTDASEQRYITTQYGDGGEQMTLLHDTKNEQAWIQSNYAVDVTR</sequence>
<organism evidence="1 2">
    <name type="scientific">Halosimplex aquaticum</name>
    <dbReference type="NCBI Taxonomy" id="3026162"/>
    <lineage>
        <taxon>Archaea</taxon>
        <taxon>Methanobacteriati</taxon>
        <taxon>Methanobacteriota</taxon>
        <taxon>Stenosarchaea group</taxon>
        <taxon>Halobacteria</taxon>
        <taxon>Halobacteriales</taxon>
        <taxon>Haloarculaceae</taxon>
        <taxon>Halosimplex</taxon>
    </lineage>
</organism>
<protein>
    <submittedName>
        <fullName evidence="1">Uncharacterized protein</fullName>
    </submittedName>
</protein>
<gene>
    <name evidence="1" type="ORF">ACFQMA_16830</name>
</gene>
<evidence type="ECO:0000313" key="1">
    <source>
        <dbReference type="EMBL" id="MFC7141490.1"/>
    </source>
</evidence>
<accession>A0ABD5Y829</accession>
<dbReference type="AlphaFoldDB" id="A0ABD5Y829"/>
<evidence type="ECO:0000313" key="2">
    <source>
        <dbReference type="Proteomes" id="UP001596432"/>
    </source>
</evidence>
<dbReference type="EMBL" id="JBHTAS010000001">
    <property type="protein sequence ID" value="MFC7141490.1"/>
    <property type="molecule type" value="Genomic_DNA"/>
</dbReference>
<dbReference type="GeneID" id="78821804"/>